<protein>
    <submittedName>
        <fullName evidence="2">Uncharacterized protein</fullName>
    </submittedName>
</protein>
<dbReference type="Proteomes" id="UP000092024">
    <property type="component" value="Unassembled WGS sequence"/>
</dbReference>
<dbReference type="EMBL" id="LYPA01000031">
    <property type="protein sequence ID" value="OBR67738.1"/>
    <property type="molecule type" value="Genomic_DNA"/>
</dbReference>
<dbReference type="RefSeq" id="WP_068680053.1">
    <property type="nucleotide sequence ID" value="NZ_LYPA01000031.1"/>
</dbReference>
<dbReference type="AlphaFoldDB" id="A0A1A5YQ87"/>
<evidence type="ECO:0000313" key="3">
    <source>
        <dbReference type="Proteomes" id="UP000092024"/>
    </source>
</evidence>
<proteinExistence type="predicted"/>
<dbReference type="OrthoDB" id="9968713at2"/>
<organism evidence="2 3">
    <name type="scientific">Paenibacillus oryzae</name>
    <dbReference type="NCBI Taxonomy" id="1844972"/>
    <lineage>
        <taxon>Bacteria</taxon>
        <taxon>Bacillati</taxon>
        <taxon>Bacillota</taxon>
        <taxon>Bacilli</taxon>
        <taxon>Bacillales</taxon>
        <taxon>Paenibacillaceae</taxon>
        <taxon>Paenibacillus</taxon>
    </lineage>
</organism>
<name>A0A1A5YQ87_9BACL</name>
<comment type="caution">
    <text evidence="2">The sequence shown here is derived from an EMBL/GenBank/DDBJ whole genome shotgun (WGS) entry which is preliminary data.</text>
</comment>
<gene>
    <name evidence="2" type="ORF">A7K91_08350</name>
</gene>
<evidence type="ECO:0000256" key="1">
    <source>
        <dbReference type="SAM" id="MobiDB-lite"/>
    </source>
</evidence>
<reference evidence="2 3" key="1">
    <citation type="submission" date="2016-05" db="EMBL/GenBank/DDBJ databases">
        <title>Paenibacillus oryzae. sp. nov., isolated from the rice root.</title>
        <authorList>
            <person name="Zhang J."/>
            <person name="Zhang X."/>
        </authorList>
    </citation>
    <scope>NUCLEOTIDE SEQUENCE [LARGE SCALE GENOMIC DNA]</scope>
    <source>
        <strain evidence="2 3">1DrF-4</strain>
    </source>
</reference>
<sequence length="78" mass="9010">MSLLKQVKSVLKTKDVSELIIEFEDGSTKEYSMEAGGKSKLKDFLRSIDWEEVAEVQFVVDEEEEDEDDDDDDDEDED</sequence>
<keyword evidence="3" id="KW-1185">Reference proteome</keyword>
<feature type="region of interest" description="Disordered" evidence="1">
    <location>
        <begin position="58"/>
        <end position="78"/>
    </location>
</feature>
<accession>A0A1A5YQ87</accession>
<evidence type="ECO:0000313" key="2">
    <source>
        <dbReference type="EMBL" id="OBR67738.1"/>
    </source>
</evidence>